<reference evidence="1 2" key="1">
    <citation type="journal article" date="2019" name="Appl. Microbiol. Biotechnol.">
        <title>Differential efficiency of wild type rhizogenic strains for rol gene transformation of plants.</title>
        <authorList>
            <person name="Desmet S."/>
            <person name="De Keyser E."/>
            <person name="Van Vaerenbergh J."/>
            <person name="Baeyen S."/>
            <person name="Van Huylenbroeck J."/>
            <person name="Geelen D."/>
            <person name="Dhooghe E."/>
        </authorList>
    </citation>
    <scope>NUCLEOTIDE SEQUENCE [LARGE SCALE GENOMIC DNA]</scope>
    <source>
        <strain evidence="1 2">GBBC3284</strain>
    </source>
</reference>
<gene>
    <name evidence="1" type="ORF">EXN68_05255</name>
</gene>
<evidence type="ECO:0008006" key="3">
    <source>
        <dbReference type="Google" id="ProtNLM"/>
    </source>
</evidence>
<dbReference type="RefSeq" id="WP_142839876.1">
    <property type="nucleotide sequence ID" value="NZ_SGNY01000001.1"/>
</dbReference>
<evidence type="ECO:0000313" key="2">
    <source>
        <dbReference type="Proteomes" id="UP000315434"/>
    </source>
</evidence>
<dbReference type="AlphaFoldDB" id="A0A546XQM1"/>
<comment type="caution">
    <text evidence="1">The sequence shown here is derived from an EMBL/GenBank/DDBJ whole genome shotgun (WGS) entry which is preliminary data.</text>
</comment>
<accession>A0A546XQM1</accession>
<protein>
    <recommendedName>
        <fullName evidence="3">Mu-like prophage FluMu N-terminal domain-containing protein</fullName>
    </recommendedName>
</protein>
<proteinExistence type="predicted"/>
<organism evidence="1 2">
    <name type="scientific">Rhizobium rhizogenes</name>
    <name type="common">Agrobacterium rhizogenes</name>
    <dbReference type="NCBI Taxonomy" id="359"/>
    <lineage>
        <taxon>Bacteria</taxon>
        <taxon>Pseudomonadati</taxon>
        <taxon>Pseudomonadota</taxon>
        <taxon>Alphaproteobacteria</taxon>
        <taxon>Hyphomicrobiales</taxon>
        <taxon>Rhizobiaceae</taxon>
        <taxon>Rhizobium/Agrobacterium group</taxon>
        <taxon>Rhizobium</taxon>
    </lineage>
</organism>
<dbReference type="OrthoDB" id="8410831at2"/>
<dbReference type="Proteomes" id="UP000315434">
    <property type="component" value="Unassembled WGS sequence"/>
</dbReference>
<dbReference type="EMBL" id="SGNY01000001">
    <property type="protein sequence ID" value="TRB03052.1"/>
    <property type="molecule type" value="Genomic_DNA"/>
</dbReference>
<name>A0A546XQM1_RHIRH</name>
<evidence type="ECO:0000313" key="1">
    <source>
        <dbReference type="EMBL" id="TRB03052.1"/>
    </source>
</evidence>
<sequence>MSKRTTARPVAKPVAPEVLNGSNTLPALIEVAEGKSLQLGAVVVVAHQASGLTVDAWNALPEAERDEHLNKTIENIKAAVAAGAEPDQVIQKIAEAAAPASEGATVTSDDTDFVTVEPLLIVSAPGGPRRRAGFAFGPEPVDLTYDQLGATDEERKAVLESLRADPKLKLDSRMIEVSDDE</sequence>